<feature type="non-terminal residue" evidence="2">
    <location>
        <position position="1"/>
    </location>
</feature>
<evidence type="ECO:0000313" key="3">
    <source>
        <dbReference type="Proteomes" id="UP001301140"/>
    </source>
</evidence>
<dbReference type="InterPro" id="IPR036390">
    <property type="entry name" value="WH_DNA-bd_sf"/>
</dbReference>
<name>A0AAP3XQG7_9PROT</name>
<dbReference type="Gene3D" id="1.10.10.10">
    <property type="entry name" value="Winged helix-like DNA-binding domain superfamily/Winged helix DNA-binding domain"/>
    <property type="match status" value="1"/>
</dbReference>
<dbReference type="SUPFAM" id="SSF46785">
    <property type="entry name" value="Winged helix' DNA-binding domain"/>
    <property type="match status" value="1"/>
</dbReference>
<protein>
    <submittedName>
        <fullName evidence="2">Helix-turn-helix domain-containing protein</fullName>
    </submittedName>
</protein>
<dbReference type="GO" id="GO:0006260">
    <property type="term" value="P:DNA replication"/>
    <property type="evidence" value="ECO:0007669"/>
    <property type="project" value="InterPro"/>
</dbReference>
<comment type="caution">
    <text evidence="2">The sequence shown here is derived from an EMBL/GenBank/DDBJ whole genome shotgun (WGS) entry which is preliminary data.</text>
</comment>
<dbReference type="RefSeq" id="WP_327788499.1">
    <property type="nucleotide sequence ID" value="NZ_JARGEQ010000066.1"/>
</dbReference>
<dbReference type="AlphaFoldDB" id="A0AAP3XQG7"/>
<dbReference type="EMBL" id="JARGEQ010000066">
    <property type="protein sequence ID" value="MDF1586081.1"/>
    <property type="molecule type" value="Genomic_DNA"/>
</dbReference>
<dbReference type="InterPro" id="IPR036388">
    <property type="entry name" value="WH-like_DNA-bd_sf"/>
</dbReference>
<evidence type="ECO:0000313" key="2">
    <source>
        <dbReference type="EMBL" id="MDF1586081.1"/>
    </source>
</evidence>
<sequence length="189" mass="21498">NETEGDKLKPLILLGKSIDNVIKYDNIIIKYDNIRAVKKLDKHRLVDTETGEIIYTVVELKRKYYTGGFFMAMQEGFTHIAKLGLTGEQTSVLFLIFGKLDFENWLRLSQKEIADELNMKTPNVSRAMKVLVEKGIIHKGPKVGTMLTYRLDPNFGVKGRAKNEKTIRRDIEALARDNGLKVIQGGKED</sequence>
<dbReference type="InterPro" id="IPR008813">
    <property type="entry name" value="Plasmid_replication_RepL"/>
</dbReference>
<gene>
    <name evidence="2" type="ORF">PZ740_06765</name>
</gene>
<dbReference type="Pfam" id="PF05732">
    <property type="entry name" value="RepL"/>
    <property type="match status" value="1"/>
</dbReference>
<dbReference type="GO" id="GO:0006276">
    <property type="term" value="P:plasmid maintenance"/>
    <property type="evidence" value="ECO:0007669"/>
    <property type="project" value="InterPro"/>
</dbReference>
<feature type="domain" description="Plasmid replication protein RepL" evidence="1">
    <location>
        <begin position="36"/>
        <end position="170"/>
    </location>
</feature>
<keyword evidence="3" id="KW-1185">Reference proteome</keyword>
<evidence type="ECO:0000259" key="1">
    <source>
        <dbReference type="Pfam" id="PF05732"/>
    </source>
</evidence>
<reference evidence="2 3" key="1">
    <citation type="submission" date="2023-03" db="EMBL/GenBank/DDBJ databases">
        <title>YIM 152171 draft genome.</title>
        <authorList>
            <person name="Yang Z."/>
        </authorList>
    </citation>
    <scope>NUCLEOTIDE SEQUENCE [LARGE SCALE GENOMIC DNA]</scope>
    <source>
        <strain evidence="2 3">YIM 152171</strain>
    </source>
</reference>
<proteinExistence type="predicted"/>
<accession>A0AAP3XQG7</accession>
<dbReference type="Proteomes" id="UP001301140">
    <property type="component" value="Unassembled WGS sequence"/>
</dbReference>
<organism evidence="2 3">
    <name type="scientific">Marinimicrococcus flavescens</name>
    <dbReference type="NCBI Taxonomy" id="3031815"/>
    <lineage>
        <taxon>Bacteria</taxon>
        <taxon>Pseudomonadati</taxon>
        <taxon>Pseudomonadota</taxon>
        <taxon>Alphaproteobacteria</taxon>
        <taxon>Geminicoccales</taxon>
        <taxon>Geminicoccaceae</taxon>
        <taxon>Marinimicrococcus</taxon>
    </lineage>
</organism>